<organism evidence="1 2">
    <name type="scientific">Saitozyma podzolica</name>
    <dbReference type="NCBI Taxonomy" id="1890683"/>
    <lineage>
        <taxon>Eukaryota</taxon>
        <taxon>Fungi</taxon>
        <taxon>Dikarya</taxon>
        <taxon>Basidiomycota</taxon>
        <taxon>Agaricomycotina</taxon>
        <taxon>Tremellomycetes</taxon>
        <taxon>Tremellales</taxon>
        <taxon>Trimorphomycetaceae</taxon>
        <taxon>Saitozyma</taxon>
    </lineage>
</organism>
<protein>
    <submittedName>
        <fullName evidence="1">Uncharacterized protein</fullName>
    </submittedName>
</protein>
<name>A0A427XVU3_9TREE</name>
<dbReference type="Proteomes" id="UP000279259">
    <property type="component" value="Unassembled WGS sequence"/>
</dbReference>
<reference evidence="1 2" key="1">
    <citation type="submission" date="2018-11" db="EMBL/GenBank/DDBJ databases">
        <title>Genome sequence of Saitozyma podzolica DSM 27192.</title>
        <authorList>
            <person name="Aliyu H."/>
            <person name="Gorte O."/>
            <person name="Ochsenreither K."/>
        </authorList>
    </citation>
    <scope>NUCLEOTIDE SEQUENCE [LARGE SCALE GENOMIC DNA]</scope>
    <source>
        <strain evidence="1 2">DSM 27192</strain>
    </source>
</reference>
<dbReference type="EMBL" id="RSCD01000025">
    <property type="protein sequence ID" value="RSH82960.1"/>
    <property type="molecule type" value="Genomic_DNA"/>
</dbReference>
<evidence type="ECO:0000313" key="1">
    <source>
        <dbReference type="EMBL" id="RSH82960.1"/>
    </source>
</evidence>
<keyword evidence="2" id="KW-1185">Reference proteome</keyword>
<evidence type="ECO:0000313" key="2">
    <source>
        <dbReference type="Proteomes" id="UP000279259"/>
    </source>
</evidence>
<sequence>MLDFTSSRFPHPLSLNFPPPPLSLTRVIRVFEDVGPLHSSPRTRTISRRPRLCRRGSAPPGRHCGECHAYLNGRFLDGWAEASGVQQWPGRQDWESWVEWARVSWVRGKGEWGKSGKGKMRVVRPKGVVVELPRTAKDLGERIDLPGRGWSYMRGETEHFDKSVEAMHKVVEHVELAYSNGDHELGIEGDLVKALNTLGKRLVYGRVTEQVAENQTLGLDYKVDEWGGRTTFKRAEKAPA</sequence>
<dbReference type="AlphaFoldDB" id="A0A427XVU3"/>
<proteinExistence type="predicted"/>
<accession>A0A427XVU3</accession>
<comment type="caution">
    <text evidence="1">The sequence shown here is derived from an EMBL/GenBank/DDBJ whole genome shotgun (WGS) entry which is preliminary data.</text>
</comment>
<gene>
    <name evidence="1" type="ORF">EHS25_005669</name>
</gene>